<protein>
    <submittedName>
        <fullName evidence="1">Uncharacterized protein</fullName>
    </submittedName>
</protein>
<comment type="caution">
    <text evidence="1">The sequence shown here is derived from an EMBL/GenBank/DDBJ whole genome shotgun (WGS) entry which is preliminary data.</text>
</comment>
<dbReference type="AlphaFoldDB" id="A0A5C6UEL6"/>
<gene>
    <name evidence="1" type="ORF">FSB78_10095</name>
</gene>
<reference evidence="1 2" key="1">
    <citation type="journal article" date="2013" name="Antonie Van Leeuwenhoek">
        <title>Sphingomonas ginsenosidivorax sp. nov., with the ability to transform ginsenosides.</title>
        <authorList>
            <person name="Jin X.F."/>
            <person name="Kim J.K."/>
            <person name="Liu Q.M."/>
            <person name="Kang M.S."/>
            <person name="He D."/>
            <person name="Jin F.X."/>
            <person name="Kim S.C."/>
            <person name="Im W.T."/>
        </authorList>
    </citation>
    <scope>NUCLEOTIDE SEQUENCE [LARGE SCALE GENOMIC DNA]</scope>
    <source>
        <strain evidence="1 2">KHI67</strain>
    </source>
</reference>
<organism evidence="1 2">
    <name type="scientific">Sphingomonas ginsenosidivorax</name>
    <dbReference type="NCBI Taxonomy" id="862135"/>
    <lineage>
        <taxon>Bacteria</taxon>
        <taxon>Pseudomonadati</taxon>
        <taxon>Pseudomonadota</taxon>
        <taxon>Alphaproteobacteria</taxon>
        <taxon>Sphingomonadales</taxon>
        <taxon>Sphingomonadaceae</taxon>
        <taxon>Sphingomonas</taxon>
    </lineage>
</organism>
<evidence type="ECO:0000313" key="2">
    <source>
        <dbReference type="Proteomes" id="UP000321250"/>
    </source>
</evidence>
<sequence length="83" mass="8870">MTCSSLVREAAINQRLAQIQQRLADIAAMECASALAGGKGRAAQGHFDPERTRLMAESDDLLDEMEAIGGSLIFRPANLTPTP</sequence>
<proteinExistence type="predicted"/>
<dbReference type="Proteomes" id="UP000321250">
    <property type="component" value="Unassembled WGS sequence"/>
</dbReference>
<name>A0A5C6UEL6_9SPHN</name>
<accession>A0A5C6UEL6</accession>
<dbReference type="EMBL" id="VOQR01000001">
    <property type="protein sequence ID" value="TXC71257.1"/>
    <property type="molecule type" value="Genomic_DNA"/>
</dbReference>
<evidence type="ECO:0000313" key="1">
    <source>
        <dbReference type="EMBL" id="TXC71257.1"/>
    </source>
</evidence>
<dbReference type="RefSeq" id="WP_147082370.1">
    <property type="nucleotide sequence ID" value="NZ_VOQR01000001.1"/>
</dbReference>
<keyword evidence="2" id="KW-1185">Reference proteome</keyword>